<proteinExistence type="inferred from homology"/>
<evidence type="ECO:0000313" key="11">
    <source>
        <dbReference type="EMBL" id="PWE17545.1"/>
    </source>
</evidence>
<evidence type="ECO:0000256" key="7">
    <source>
        <dbReference type="ARBA" id="ARBA00023143"/>
    </source>
</evidence>
<evidence type="ECO:0008006" key="13">
    <source>
        <dbReference type="Google" id="ProtNLM"/>
    </source>
</evidence>
<dbReference type="EMBL" id="QEXV01000003">
    <property type="protein sequence ID" value="PWE17545.1"/>
    <property type="molecule type" value="Genomic_DNA"/>
</dbReference>
<keyword evidence="7" id="KW-0975">Bacterial flagellum</keyword>
<dbReference type="InterPro" id="IPR052205">
    <property type="entry name" value="FliO/MopB"/>
</dbReference>
<dbReference type="RefSeq" id="WP_109252776.1">
    <property type="nucleotide sequence ID" value="NZ_QEXV01000003.1"/>
</dbReference>
<comment type="similarity">
    <text evidence="8">Belongs to the FliO/MopB family.</text>
</comment>
<feature type="compositionally biased region" description="Basic and acidic residues" evidence="9">
    <location>
        <begin position="102"/>
        <end position="113"/>
    </location>
</feature>
<evidence type="ECO:0000256" key="4">
    <source>
        <dbReference type="ARBA" id="ARBA00022692"/>
    </source>
</evidence>
<evidence type="ECO:0000256" key="9">
    <source>
        <dbReference type="SAM" id="MobiDB-lite"/>
    </source>
</evidence>
<gene>
    <name evidence="11" type="ORF">DDZ18_07695</name>
</gene>
<organism evidence="11 12">
    <name type="scientific">Marinicauda salina</name>
    <dbReference type="NCBI Taxonomy" id="2135793"/>
    <lineage>
        <taxon>Bacteria</taxon>
        <taxon>Pseudomonadati</taxon>
        <taxon>Pseudomonadota</taxon>
        <taxon>Alphaproteobacteria</taxon>
        <taxon>Maricaulales</taxon>
        <taxon>Maricaulaceae</taxon>
        <taxon>Marinicauda</taxon>
    </lineage>
</organism>
<dbReference type="PANTHER" id="PTHR38766:SF1">
    <property type="entry name" value="FLAGELLAR PROTEIN FLIO"/>
    <property type="match status" value="1"/>
</dbReference>
<dbReference type="PANTHER" id="PTHR38766">
    <property type="entry name" value="FLAGELLAR PROTEIN FLIO"/>
    <property type="match status" value="1"/>
</dbReference>
<sequence>MDLLDYFRYIAALVLVLGLLAGFAYILRRGWAQGFLPGLPGAHAERRMRIVESLVIDPRRRVAIVEVDDVEHVLLLGAANETLLDARPAPKFEPVAPDDAETGERDERPEAAE</sequence>
<comment type="subcellular location">
    <subcellularLocation>
        <location evidence="1">Bacterial flagellum basal body</location>
    </subcellularLocation>
    <subcellularLocation>
        <location evidence="2">Cell membrane</location>
    </subcellularLocation>
</comment>
<dbReference type="AlphaFoldDB" id="A0A2U2BU52"/>
<evidence type="ECO:0000256" key="5">
    <source>
        <dbReference type="ARBA" id="ARBA00022989"/>
    </source>
</evidence>
<keyword evidence="12" id="KW-1185">Reference proteome</keyword>
<keyword evidence="3" id="KW-1003">Cell membrane</keyword>
<dbReference type="GO" id="GO:0005886">
    <property type="term" value="C:plasma membrane"/>
    <property type="evidence" value="ECO:0007669"/>
    <property type="project" value="UniProtKB-SubCell"/>
</dbReference>
<dbReference type="GO" id="GO:0044781">
    <property type="term" value="P:bacterial-type flagellum organization"/>
    <property type="evidence" value="ECO:0007669"/>
    <property type="project" value="InterPro"/>
</dbReference>
<evidence type="ECO:0000256" key="6">
    <source>
        <dbReference type="ARBA" id="ARBA00023136"/>
    </source>
</evidence>
<dbReference type="OrthoDB" id="7632456at2"/>
<dbReference type="Proteomes" id="UP000245168">
    <property type="component" value="Unassembled WGS sequence"/>
</dbReference>
<feature type="transmembrane region" description="Helical" evidence="10">
    <location>
        <begin position="6"/>
        <end position="27"/>
    </location>
</feature>
<dbReference type="Pfam" id="PF04347">
    <property type="entry name" value="FliO"/>
    <property type="match status" value="1"/>
</dbReference>
<evidence type="ECO:0000256" key="8">
    <source>
        <dbReference type="ARBA" id="ARBA00037937"/>
    </source>
</evidence>
<evidence type="ECO:0000256" key="3">
    <source>
        <dbReference type="ARBA" id="ARBA00022475"/>
    </source>
</evidence>
<reference evidence="12" key="1">
    <citation type="submission" date="2018-05" db="EMBL/GenBank/DDBJ databases">
        <authorList>
            <person name="Liu B.-T."/>
        </authorList>
    </citation>
    <scope>NUCLEOTIDE SEQUENCE [LARGE SCALE GENOMIC DNA]</scope>
    <source>
        <strain evidence="12">WD6-1</strain>
    </source>
</reference>
<evidence type="ECO:0000256" key="10">
    <source>
        <dbReference type="SAM" id="Phobius"/>
    </source>
</evidence>
<keyword evidence="4 10" id="KW-0812">Transmembrane</keyword>
<protein>
    <recommendedName>
        <fullName evidence="13">Flagellar protein FliO/FliZ</fullName>
    </recommendedName>
</protein>
<accession>A0A2U2BU52</accession>
<evidence type="ECO:0000313" key="12">
    <source>
        <dbReference type="Proteomes" id="UP000245168"/>
    </source>
</evidence>
<evidence type="ECO:0000256" key="2">
    <source>
        <dbReference type="ARBA" id="ARBA00004236"/>
    </source>
</evidence>
<feature type="region of interest" description="Disordered" evidence="9">
    <location>
        <begin position="88"/>
        <end position="113"/>
    </location>
</feature>
<keyword evidence="6 10" id="KW-0472">Membrane</keyword>
<dbReference type="InterPro" id="IPR022781">
    <property type="entry name" value="Flagellar_biosynth_FliO"/>
</dbReference>
<dbReference type="GO" id="GO:0009425">
    <property type="term" value="C:bacterial-type flagellum basal body"/>
    <property type="evidence" value="ECO:0007669"/>
    <property type="project" value="UniProtKB-SubCell"/>
</dbReference>
<name>A0A2U2BU52_9PROT</name>
<keyword evidence="5 10" id="KW-1133">Transmembrane helix</keyword>
<evidence type="ECO:0000256" key="1">
    <source>
        <dbReference type="ARBA" id="ARBA00004117"/>
    </source>
</evidence>
<comment type="caution">
    <text evidence="11">The sequence shown here is derived from an EMBL/GenBank/DDBJ whole genome shotgun (WGS) entry which is preliminary data.</text>
</comment>